<gene>
    <name evidence="1" type="ORF">LCGC14_2378900</name>
</gene>
<reference evidence="1" key="1">
    <citation type="journal article" date="2015" name="Nature">
        <title>Complex archaea that bridge the gap between prokaryotes and eukaryotes.</title>
        <authorList>
            <person name="Spang A."/>
            <person name="Saw J.H."/>
            <person name="Jorgensen S.L."/>
            <person name="Zaremba-Niedzwiedzka K."/>
            <person name="Martijn J."/>
            <person name="Lind A.E."/>
            <person name="van Eijk R."/>
            <person name="Schleper C."/>
            <person name="Guy L."/>
            <person name="Ettema T.J."/>
        </authorList>
    </citation>
    <scope>NUCLEOTIDE SEQUENCE</scope>
</reference>
<name>A0A0F9C1M8_9ZZZZ</name>
<sequence length="57" mass="6615">MSVVYIVIYSNHFVEEWAVKGVFEDAEKADLLAKDLDEGDKDVWSRYSVEEWSMADV</sequence>
<dbReference type="EMBL" id="LAZR01035230">
    <property type="protein sequence ID" value="KKL28064.1"/>
    <property type="molecule type" value="Genomic_DNA"/>
</dbReference>
<organism evidence="1">
    <name type="scientific">marine sediment metagenome</name>
    <dbReference type="NCBI Taxonomy" id="412755"/>
    <lineage>
        <taxon>unclassified sequences</taxon>
        <taxon>metagenomes</taxon>
        <taxon>ecological metagenomes</taxon>
    </lineage>
</organism>
<evidence type="ECO:0000313" key="1">
    <source>
        <dbReference type="EMBL" id="KKL28064.1"/>
    </source>
</evidence>
<dbReference type="AlphaFoldDB" id="A0A0F9C1M8"/>
<comment type="caution">
    <text evidence="1">The sequence shown here is derived from an EMBL/GenBank/DDBJ whole genome shotgun (WGS) entry which is preliminary data.</text>
</comment>
<protein>
    <submittedName>
        <fullName evidence="1">Uncharacterized protein</fullName>
    </submittedName>
</protein>
<proteinExistence type="predicted"/>
<accession>A0A0F9C1M8</accession>